<dbReference type="EMBL" id="CP002130">
    <property type="protein sequence ID" value="AEI89414.1"/>
    <property type="molecule type" value="Genomic_DNA"/>
</dbReference>
<evidence type="ECO:0000313" key="1">
    <source>
        <dbReference type="EMBL" id="AEI89414.1"/>
    </source>
</evidence>
<evidence type="ECO:0000313" key="2">
    <source>
        <dbReference type="Proteomes" id="UP000006639"/>
    </source>
</evidence>
<sequence length="44" mass="5088">MGCFNRSAPCKEQLFKSCKRGVLFFMFFLSRGDELNTLIAQCFC</sequence>
<keyword evidence="2" id="KW-1185">Reference proteome</keyword>
<name>F7XU55_MIDMI</name>
<gene>
    <name evidence="1" type="ordered locus">midi_01137</name>
</gene>
<dbReference type="KEGG" id="mmn:midi_01137"/>
<reference evidence="1 2" key="1">
    <citation type="journal article" date="2011" name="Mol. Biol. Evol.">
        <title>Phylogenomic evidence for the presence of a flagellum and cbb3 oxidase in the free-living mitochondrial ancestor.</title>
        <authorList>
            <person name="Sassera D."/>
            <person name="Lo N."/>
            <person name="Epis S."/>
            <person name="D'Auria G."/>
            <person name="Montagna M."/>
            <person name="Comandatore F."/>
            <person name="Horner D."/>
            <person name="Pereto J."/>
            <person name="Luciano A.M."/>
            <person name="Franciosi F."/>
            <person name="Ferri E."/>
            <person name="Crotti E."/>
            <person name="Bazzocchi C."/>
            <person name="Daffonchio D."/>
            <person name="Sacchi L."/>
            <person name="Moya A."/>
            <person name="Latorre A."/>
            <person name="Bandi C."/>
        </authorList>
    </citation>
    <scope>NUCLEOTIDE SEQUENCE [LARGE SCALE GENOMIC DNA]</scope>
    <source>
        <strain evidence="1 2">IricVA</strain>
    </source>
</reference>
<dbReference type="HOGENOM" id="CLU_3218699_0_0_5"/>
<proteinExistence type="predicted"/>
<accession>F7XU55</accession>
<organism evidence="1 2">
    <name type="scientific">Midichloria mitochondrii (strain IricVA)</name>
    <dbReference type="NCBI Taxonomy" id="696127"/>
    <lineage>
        <taxon>Bacteria</taxon>
        <taxon>Pseudomonadati</taxon>
        <taxon>Pseudomonadota</taxon>
        <taxon>Alphaproteobacteria</taxon>
        <taxon>Rickettsiales</taxon>
        <taxon>Candidatus Midichloriaceae</taxon>
        <taxon>Candidatus Midichloria</taxon>
    </lineage>
</organism>
<protein>
    <submittedName>
        <fullName evidence="1">Uncharacterized protein</fullName>
    </submittedName>
</protein>
<dbReference type="Proteomes" id="UP000006639">
    <property type="component" value="Chromosome"/>
</dbReference>
<dbReference type="AlphaFoldDB" id="F7XU55"/>